<dbReference type="AlphaFoldDB" id="A0A3M6U9N1"/>
<sequence length="89" mass="10297">MSYSKKPMNRKIGGPREDNLTEEQARDESIKPMNRKIGGPREDNPTEEQARDESIVSLSMTKAVMRMKKPVMKVEIICKEKLEVNQPFF</sequence>
<comment type="caution">
    <text evidence="2">The sequence shown here is derived from an EMBL/GenBank/DDBJ whole genome shotgun (WGS) entry which is preliminary data.</text>
</comment>
<evidence type="ECO:0000313" key="3">
    <source>
        <dbReference type="Proteomes" id="UP000275408"/>
    </source>
</evidence>
<feature type="region of interest" description="Disordered" evidence="1">
    <location>
        <begin position="1"/>
        <end position="54"/>
    </location>
</feature>
<gene>
    <name evidence="2" type="ORF">pdam_00022647</name>
</gene>
<keyword evidence="3" id="KW-1185">Reference proteome</keyword>
<evidence type="ECO:0000313" key="2">
    <source>
        <dbReference type="EMBL" id="RMX50296.1"/>
    </source>
</evidence>
<name>A0A3M6U9N1_POCDA</name>
<protein>
    <submittedName>
        <fullName evidence="2">Uncharacterized protein</fullName>
    </submittedName>
</protein>
<dbReference type="EMBL" id="RCHS01001987">
    <property type="protein sequence ID" value="RMX50296.1"/>
    <property type="molecule type" value="Genomic_DNA"/>
</dbReference>
<evidence type="ECO:0000256" key="1">
    <source>
        <dbReference type="SAM" id="MobiDB-lite"/>
    </source>
</evidence>
<reference evidence="2 3" key="1">
    <citation type="journal article" date="2018" name="Sci. Rep.">
        <title>Comparative analysis of the Pocillopora damicornis genome highlights role of immune system in coral evolution.</title>
        <authorList>
            <person name="Cunning R."/>
            <person name="Bay R.A."/>
            <person name="Gillette P."/>
            <person name="Baker A.C."/>
            <person name="Traylor-Knowles N."/>
        </authorList>
    </citation>
    <scope>NUCLEOTIDE SEQUENCE [LARGE SCALE GENOMIC DNA]</scope>
    <source>
        <strain evidence="2">RSMAS</strain>
        <tissue evidence="2">Whole animal</tissue>
    </source>
</reference>
<feature type="compositionally biased region" description="Basic and acidic residues" evidence="1">
    <location>
        <begin position="39"/>
        <end position="54"/>
    </location>
</feature>
<proteinExistence type="predicted"/>
<organism evidence="2 3">
    <name type="scientific">Pocillopora damicornis</name>
    <name type="common">Cauliflower coral</name>
    <name type="synonym">Millepora damicornis</name>
    <dbReference type="NCBI Taxonomy" id="46731"/>
    <lineage>
        <taxon>Eukaryota</taxon>
        <taxon>Metazoa</taxon>
        <taxon>Cnidaria</taxon>
        <taxon>Anthozoa</taxon>
        <taxon>Hexacorallia</taxon>
        <taxon>Scleractinia</taxon>
        <taxon>Astrocoeniina</taxon>
        <taxon>Pocilloporidae</taxon>
        <taxon>Pocillopora</taxon>
    </lineage>
</organism>
<dbReference type="Proteomes" id="UP000275408">
    <property type="component" value="Unassembled WGS sequence"/>
</dbReference>
<feature type="compositionally biased region" description="Basic and acidic residues" evidence="1">
    <location>
        <begin position="14"/>
        <end position="30"/>
    </location>
</feature>
<accession>A0A3M6U9N1</accession>